<sequence>MLLLNLELNRMLVCFWITGLGTSGTLKLEGSNVKPFRKDKIIVSMQNGDHEMTKSKEEMMKRSRFCHGENEKERFDPISCSKQQLFRQYPFGQDMYSAC</sequence>
<protein>
    <submittedName>
        <fullName evidence="2">Uncharacterized protein</fullName>
    </submittedName>
</protein>
<organism evidence="2 3">
    <name type="scientific">Salix dunnii</name>
    <dbReference type="NCBI Taxonomy" id="1413687"/>
    <lineage>
        <taxon>Eukaryota</taxon>
        <taxon>Viridiplantae</taxon>
        <taxon>Streptophyta</taxon>
        <taxon>Embryophyta</taxon>
        <taxon>Tracheophyta</taxon>
        <taxon>Spermatophyta</taxon>
        <taxon>Magnoliopsida</taxon>
        <taxon>eudicotyledons</taxon>
        <taxon>Gunneridae</taxon>
        <taxon>Pentapetalae</taxon>
        <taxon>rosids</taxon>
        <taxon>fabids</taxon>
        <taxon>Malpighiales</taxon>
        <taxon>Salicaceae</taxon>
        <taxon>Saliceae</taxon>
        <taxon>Salix</taxon>
    </lineage>
</organism>
<dbReference type="Proteomes" id="UP000657918">
    <property type="component" value="Unassembled WGS sequence"/>
</dbReference>
<accession>A0A835TEZ1</accession>
<evidence type="ECO:0000313" key="3">
    <source>
        <dbReference type="Proteomes" id="UP000657918"/>
    </source>
</evidence>
<name>A0A835TEZ1_9ROSI</name>
<evidence type="ECO:0000256" key="1">
    <source>
        <dbReference type="SAM" id="SignalP"/>
    </source>
</evidence>
<reference evidence="2 3" key="1">
    <citation type="submission" date="2020-10" db="EMBL/GenBank/DDBJ databases">
        <title>Plant Genome Project.</title>
        <authorList>
            <person name="Zhang R.-G."/>
        </authorList>
    </citation>
    <scope>NUCLEOTIDE SEQUENCE [LARGE SCALE GENOMIC DNA]</scope>
    <source>
        <strain evidence="2">FAFU-HL-1</strain>
        <tissue evidence="2">Leaf</tissue>
    </source>
</reference>
<dbReference type="AlphaFoldDB" id="A0A835TEZ1"/>
<evidence type="ECO:0000313" key="2">
    <source>
        <dbReference type="EMBL" id="KAF9686656.1"/>
    </source>
</evidence>
<keyword evidence="3" id="KW-1185">Reference proteome</keyword>
<gene>
    <name evidence="2" type="ORF">SADUNF_Sadunf02G0012000</name>
</gene>
<feature type="signal peptide" evidence="1">
    <location>
        <begin position="1"/>
        <end position="23"/>
    </location>
</feature>
<feature type="chain" id="PRO_5032958722" evidence="1">
    <location>
        <begin position="24"/>
        <end position="99"/>
    </location>
</feature>
<keyword evidence="1" id="KW-0732">Signal</keyword>
<dbReference type="EMBL" id="JADGMS010000002">
    <property type="protein sequence ID" value="KAF9686656.1"/>
    <property type="molecule type" value="Genomic_DNA"/>
</dbReference>
<proteinExistence type="predicted"/>
<comment type="caution">
    <text evidence="2">The sequence shown here is derived from an EMBL/GenBank/DDBJ whole genome shotgun (WGS) entry which is preliminary data.</text>
</comment>